<name>A0A7X6LR88_9CORY</name>
<dbReference type="GO" id="GO:0003677">
    <property type="term" value="F:DNA binding"/>
    <property type="evidence" value="ECO:0007669"/>
    <property type="project" value="UniProtKB-KW"/>
</dbReference>
<evidence type="ECO:0000313" key="7">
    <source>
        <dbReference type="Proteomes" id="UP000554284"/>
    </source>
</evidence>
<dbReference type="Pfam" id="PF00872">
    <property type="entry name" value="Transposase_mut"/>
    <property type="match status" value="1"/>
</dbReference>
<evidence type="ECO:0000256" key="5">
    <source>
        <dbReference type="ARBA" id="ARBA00023172"/>
    </source>
</evidence>
<dbReference type="InterPro" id="IPR001207">
    <property type="entry name" value="Transposase_mutator"/>
</dbReference>
<dbReference type="Proteomes" id="UP000554284">
    <property type="component" value="Unassembled WGS sequence"/>
</dbReference>
<gene>
    <name evidence="6" type="ORF">HF989_05575</name>
</gene>
<dbReference type="AlphaFoldDB" id="A0A7X6LR88"/>
<comment type="caution">
    <text evidence="6">The sequence shown here is derived from an EMBL/GenBank/DDBJ whole genome shotgun (WGS) entry which is preliminary data.</text>
</comment>
<comment type="similarity">
    <text evidence="2">Belongs to the transposase mutator family.</text>
</comment>
<organism evidence="6 7">
    <name type="scientific">Corynebacterium mucifaciens</name>
    <dbReference type="NCBI Taxonomy" id="57171"/>
    <lineage>
        <taxon>Bacteria</taxon>
        <taxon>Bacillati</taxon>
        <taxon>Actinomycetota</taxon>
        <taxon>Actinomycetes</taxon>
        <taxon>Mycobacteriales</taxon>
        <taxon>Corynebacteriaceae</taxon>
        <taxon>Corynebacterium</taxon>
    </lineage>
</organism>
<evidence type="ECO:0000256" key="1">
    <source>
        <dbReference type="ARBA" id="ARBA00002190"/>
    </source>
</evidence>
<accession>A0A7X6LR88</accession>
<evidence type="ECO:0008006" key="8">
    <source>
        <dbReference type="Google" id="ProtNLM"/>
    </source>
</evidence>
<reference evidence="6 7" key="1">
    <citation type="submission" date="2020-04" db="EMBL/GenBank/DDBJ databases">
        <title>MicrobeNet Type strains.</title>
        <authorList>
            <person name="Nicholson A.C."/>
        </authorList>
    </citation>
    <scope>NUCLEOTIDE SEQUENCE [LARGE SCALE GENOMIC DNA]</scope>
    <source>
        <strain evidence="6 7">ATCC 700355</strain>
    </source>
</reference>
<evidence type="ECO:0000313" key="6">
    <source>
        <dbReference type="EMBL" id="NKY68845.1"/>
    </source>
</evidence>
<evidence type="ECO:0000256" key="2">
    <source>
        <dbReference type="ARBA" id="ARBA00010961"/>
    </source>
</evidence>
<proteinExistence type="inferred from homology"/>
<sequence length="61" mass="7150">MWRKHSTRRWRLIAVPKSECAKVWSNNLAEWLNRKIRRLAGAIRIPNRDSIIRSGGWGIAP</sequence>
<keyword evidence="4" id="KW-0238">DNA-binding</keyword>
<keyword evidence="3" id="KW-0815">Transposition</keyword>
<protein>
    <recommendedName>
        <fullName evidence="8">Transposase</fullName>
    </recommendedName>
</protein>
<comment type="function">
    <text evidence="1">Required for the transposition of the insertion element.</text>
</comment>
<evidence type="ECO:0000256" key="4">
    <source>
        <dbReference type="ARBA" id="ARBA00023125"/>
    </source>
</evidence>
<dbReference type="GO" id="GO:0004803">
    <property type="term" value="F:transposase activity"/>
    <property type="evidence" value="ECO:0007669"/>
    <property type="project" value="InterPro"/>
</dbReference>
<dbReference type="GO" id="GO:0006313">
    <property type="term" value="P:DNA transposition"/>
    <property type="evidence" value="ECO:0007669"/>
    <property type="project" value="InterPro"/>
</dbReference>
<keyword evidence="5" id="KW-0233">DNA recombination</keyword>
<evidence type="ECO:0000256" key="3">
    <source>
        <dbReference type="ARBA" id="ARBA00022578"/>
    </source>
</evidence>
<dbReference type="EMBL" id="JAAXPF010000005">
    <property type="protein sequence ID" value="NKY68845.1"/>
    <property type="molecule type" value="Genomic_DNA"/>
</dbReference>
<dbReference type="RefSeq" id="WP_168684847.1">
    <property type="nucleotide sequence ID" value="NZ_JAAXPF010000005.1"/>
</dbReference>